<evidence type="ECO:0000313" key="4">
    <source>
        <dbReference type="Proteomes" id="UP001596024"/>
    </source>
</evidence>
<sequence length="76" mass="8325">MARTREKSAKPTAPKAPVAAFPPPEMIEVSTRRVMCDGGGGALGHPRVWYDMGDENFVDCLYCDRRFVLKAGSDGH</sequence>
<evidence type="ECO:0000256" key="1">
    <source>
        <dbReference type="SAM" id="MobiDB-lite"/>
    </source>
</evidence>
<dbReference type="InterPro" id="IPR019401">
    <property type="entry name" value="Znf_CHCC"/>
</dbReference>
<protein>
    <submittedName>
        <fullName evidence="3">Zinc-finger domain-containing protein</fullName>
    </submittedName>
</protein>
<reference evidence="4" key="1">
    <citation type="journal article" date="2019" name="Int. J. Syst. Evol. Microbiol.">
        <title>The Global Catalogue of Microorganisms (GCM) 10K type strain sequencing project: providing services to taxonomists for standard genome sequencing and annotation.</title>
        <authorList>
            <consortium name="The Broad Institute Genomics Platform"/>
            <consortium name="The Broad Institute Genome Sequencing Center for Infectious Disease"/>
            <person name="Wu L."/>
            <person name="Ma J."/>
        </authorList>
    </citation>
    <scope>NUCLEOTIDE SEQUENCE [LARGE SCALE GENOMIC DNA]</scope>
    <source>
        <strain evidence="4">CCUG 62981</strain>
    </source>
</reference>
<dbReference type="Proteomes" id="UP001596024">
    <property type="component" value="Unassembled WGS sequence"/>
</dbReference>
<gene>
    <name evidence="3" type="ORF">ACFPB0_13120</name>
</gene>
<dbReference type="RefSeq" id="WP_371393112.1">
    <property type="nucleotide sequence ID" value="NZ_CP163421.1"/>
</dbReference>
<organism evidence="3 4">
    <name type="scientific">Glycocaulis abyssi</name>
    <dbReference type="NCBI Taxonomy" id="1433403"/>
    <lineage>
        <taxon>Bacteria</taxon>
        <taxon>Pseudomonadati</taxon>
        <taxon>Pseudomonadota</taxon>
        <taxon>Alphaproteobacteria</taxon>
        <taxon>Maricaulales</taxon>
        <taxon>Maricaulaceae</taxon>
        <taxon>Glycocaulis</taxon>
    </lineage>
</organism>
<feature type="compositionally biased region" description="Low complexity" evidence="1">
    <location>
        <begin position="10"/>
        <end position="19"/>
    </location>
</feature>
<dbReference type="Gene3D" id="2.60.260.40">
    <property type="entry name" value="q5lls5 like domains"/>
    <property type="match status" value="1"/>
</dbReference>
<evidence type="ECO:0000313" key="3">
    <source>
        <dbReference type="EMBL" id="MFC4726234.1"/>
    </source>
</evidence>
<keyword evidence="3" id="KW-0863">Zinc-finger</keyword>
<evidence type="ECO:0000259" key="2">
    <source>
        <dbReference type="Pfam" id="PF10276"/>
    </source>
</evidence>
<feature type="domain" description="Zinc finger CHCC-type" evidence="2">
    <location>
        <begin position="32"/>
        <end position="67"/>
    </location>
</feature>
<accession>A0ABV9NFK7</accession>
<dbReference type="EMBL" id="JBHSGQ010000008">
    <property type="protein sequence ID" value="MFC4726234.1"/>
    <property type="molecule type" value="Genomic_DNA"/>
</dbReference>
<keyword evidence="4" id="KW-1185">Reference proteome</keyword>
<keyword evidence="3" id="KW-0479">Metal-binding</keyword>
<dbReference type="GO" id="GO:0008270">
    <property type="term" value="F:zinc ion binding"/>
    <property type="evidence" value="ECO:0007669"/>
    <property type="project" value="UniProtKB-KW"/>
</dbReference>
<comment type="caution">
    <text evidence="3">The sequence shown here is derived from an EMBL/GenBank/DDBJ whole genome shotgun (WGS) entry which is preliminary data.</text>
</comment>
<keyword evidence="3" id="KW-0862">Zinc</keyword>
<name>A0ABV9NFK7_9PROT</name>
<feature type="region of interest" description="Disordered" evidence="1">
    <location>
        <begin position="1"/>
        <end position="21"/>
    </location>
</feature>
<dbReference type="Pfam" id="PF10276">
    <property type="entry name" value="zf-CHCC"/>
    <property type="match status" value="1"/>
</dbReference>
<proteinExistence type="predicted"/>